<dbReference type="GO" id="GO:0009425">
    <property type="term" value="C:bacterial-type flagellum basal body"/>
    <property type="evidence" value="ECO:0007669"/>
    <property type="project" value="InterPro"/>
</dbReference>
<dbReference type="EMBL" id="WUMU01000023">
    <property type="protein sequence ID" value="MXN20101.1"/>
    <property type="molecule type" value="Genomic_DNA"/>
</dbReference>
<keyword evidence="4" id="KW-1003">Cell membrane</keyword>
<accession>A0A6L7G7P0</accession>
<dbReference type="GO" id="GO:0005886">
    <property type="term" value="C:plasma membrane"/>
    <property type="evidence" value="ECO:0007669"/>
    <property type="project" value="UniProtKB-SubCell"/>
</dbReference>
<comment type="caution">
    <text evidence="11">The sequence shown here is derived from an EMBL/GenBank/DDBJ whole genome shotgun (WGS) entry which is preliminary data.</text>
</comment>
<dbReference type="InterPro" id="IPR005503">
    <property type="entry name" value="FliL"/>
</dbReference>
<evidence type="ECO:0000313" key="11">
    <source>
        <dbReference type="EMBL" id="MXN20101.1"/>
    </source>
</evidence>
<evidence type="ECO:0000256" key="6">
    <source>
        <dbReference type="ARBA" id="ARBA00022692"/>
    </source>
</evidence>
<comment type="similarity">
    <text evidence="3 10">Belongs to the FliL family.</text>
</comment>
<keyword evidence="6 10" id="KW-0812">Transmembrane</keyword>
<evidence type="ECO:0000256" key="9">
    <source>
        <dbReference type="ARBA" id="ARBA00023136"/>
    </source>
</evidence>
<evidence type="ECO:0000256" key="4">
    <source>
        <dbReference type="ARBA" id="ARBA00022475"/>
    </source>
</evidence>
<organism evidence="11 12">
    <name type="scientific">Pseudooceanicola albus</name>
    <dbReference type="NCBI Taxonomy" id="2692189"/>
    <lineage>
        <taxon>Bacteria</taxon>
        <taxon>Pseudomonadati</taxon>
        <taxon>Pseudomonadota</taxon>
        <taxon>Alphaproteobacteria</taxon>
        <taxon>Rhodobacterales</taxon>
        <taxon>Paracoccaceae</taxon>
        <taxon>Pseudooceanicola</taxon>
    </lineage>
</organism>
<dbReference type="RefSeq" id="WP_160896224.1">
    <property type="nucleotide sequence ID" value="NZ_WUMU01000023.1"/>
</dbReference>
<keyword evidence="9 10" id="KW-0472">Membrane</keyword>
<reference evidence="11 12" key="1">
    <citation type="submission" date="2019-12" db="EMBL/GenBank/DDBJ databases">
        <authorList>
            <person name="Li M."/>
        </authorList>
    </citation>
    <scope>NUCLEOTIDE SEQUENCE [LARGE SCALE GENOMIC DNA]</scope>
    <source>
        <strain evidence="11 12">GBMRC 2024</strain>
    </source>
</reference>
<dbReference type="Proteomes" id="UP000477911">
    <property type="component" value="Unassembled WGS sequence"/>
</dbReference>
<sequence length="167" mass="18028">MTDVTAEPEEAPKKASKLPLILGLVVALAGGGGAFFAIYSGMILGGDAPVAGEEAHGEAAPAEDFKAPDMAYLALQPMVISMGRIADNRHLRFTASLEIPPDKLPEVEKIQPRIVDVLNSYMRALRIDDLEDPAALVRLRAQMLRRIQAITGPEAVRDLLITEFVLN</sequence>
<evidence type="ECO:0000256" key="10">
    <source>
        <dbReference type="RuleBase" id="RU364125"/>
    </source>
</evidence>
<keyword evidence="11" id="KW-0969">Cilium</keyword>
<evidence type="ECO:0000256" key="1">
    <source>
        <dbReference type="ARBA" id="ARBA00002254"/>
    </source>
</evidence>
<protein>
    <recommendedName>
        <fullName evidence="10">Flagellar protein FliL</fullName>
    </recommendedName>
</protein>
<keyword evidence="12" id="KW-1185">Reference proteome</keyword>
<feature type="transmembrane region" description="Helical" evidence="10">
    <location>
        <begin position="20"/>
        <end position="39"/>
    </location>
</feature>
<keyword evidence="8 10" id="KW-1133">Transmembrane helix</keyword>
<keyword evidence="10" id="KW-0997">Cell inner membrane</keyword>
<dbReference type="GO" id="GO:0071978">
    <property type="term" value="P:bacterial-type flagellum-dependent swarming motility"/>
    <property type="evidence" value="ECO:0007669"/>
    <property type="project" value="TreeGrafter"/>
</dbReference>
<comment type="function">
    <text evidence="1 10">Controls the rotational direction of flagella during chemotaxis.</text>
</comment>
<evidence type="ECO:0000256" key="8">
    <source>
        <dbReference type="ARBA" id="ARBA00022989"/>
    </source>
</evidence>
<keyword evidence="7 10" id="KW-0283">Flagellar rotation</keyword>
<evidence type="ECO:0000256" key="2">
    <source>
        <dbReference type="ARBA" id="ARBA00004162"/>
    </source>
</evidence>
<keyword evidence="5 10" id="KW-0145">Chemotaxis</keyword>
<evidence type="ECO:0000256" key="5">
    <source>
        <dbReference type="ARBA" id="ARBA00022500"/>
    </source>
</evidence>
<dbReference type="AlphaFoldDB" id="A0A6L7G7P0"/>
<name>A0A6L7G7P0_9RHOB</name>
<evidence type="ECO:0000256" key="3">
    <source>
        <dbReference type="ARBA" id="ARBA00008281"/>
    </source>
</evidence>
<dbReference type="PANTHER" id="PTHR35091">
    <property type="entry name" value="FLAGELLAR PROTEIN FLIL"/>
    <property type="match status" value="1"/>
</dbReference>
<dbReference type="PANTHER" id="PTHR35091:SF2">
    <property type="entry name" value="FLAGELLAR PROTEIN FLIL"/>
    <property type="match status" value="1"/>
</dbReference>
<comment type="subcellular location">
    <subcellularLocation>
        <location evidence="10">Cell inner membrane</location>
    </subcellularLocation>
    <subcellularLocation>
        <location evidence="2">Cell membrane</location>
        <topology evidence="2">Single-pass membrane protein</topology>
    </subcellularLocation>
</comment>
<dbReference type="Pfam" id="PF03748">
    <property type="entry name" value="FliL"/>
    <property type="match status" value="1"/>
</dbReference>
<evidence type="ECO:0000313" key="12">
    <source>
        <dbReference type="Proteomes" id="UP000477911"/>
    </source>
</evidence>
<keyword evidence="11" id="KW-0282">Flagellum</keyword>
<dbReference type="GO" id="GO:0006935">
    <property type="term" value="P:chemotaxis"/>
    <property type="evidence" value="ECO:0007669"/>
    <property type="project" value="UniProtKB-KW"/>
</dbReference>
<evidence type="ECO:0000256" key="7">
    <source>
        <dbReference type="ARBA" id="ARBA00022779"/>
    </source>
</evidence>
<proteinExistence type="inferred from homology"/>
<keyword evidence="11" id="KW-0966">Cell projection</keyword>
<gene>
    <name evidence="11" type="ORF">GR170_19880</name>
</gene>